<proteinExistence type="predicted"/>
<organism evidence="1 2">
    <name type="scientific">Hydra vulgaris</name>
    <name type="common">Hydra</name>
    <name type="synonym">Hydra attenuata</name>
    <dbReference type="NCBI Taxonomy" id="6087"/>
    <lineage>
        <taxon>Eukaryota</taxon>
        <taxon>Metazoa</taxon>
        <taxon>Cnidaria</taxon>
        <taxon>Hydrozoa</taxon>
        <taxon>Hydroidolina</taxon>
        <taxon>Anthoathecata</taxon>
        <taxon>Aplanulata</taxon>
        <taxon>Hydridae</taxon>
        <taxon>Hydra</taxon>
    </lineage>
</organism>
<evidence type="ECO:0000313" key="2">
    <source>
        <dbReference type="RefSeq" id="XP_065647656.1"/>
    </source>
</evidence>
<reference evidence="1" key="1">
    <citation type="submission" date="2025-05" db="UniProtKB">
        <authorList>
            <consortium name="RefSeq"/>
        </authorList>
    </citation>
    <scope>NUCLEOTIDE SEQUENCE [LARGE SCALE GENOMIC DNA]</scope>
</reference>
<dbReference type="GeneID" id="136077074"/>
<name>A0ABM4BFB0_HYDVU</name>
<reference evidence="2" key="2">
    <citation type="submission" date="2025-08" db="UniProtKB">
        <authorList>
            <consortium name="RefSeq"/>
        </authorList>
    </citation>
    <scope>IDENTIFICATION</scope>
</reference>
<protein>
    <submittedName>
        <fullName evidence="2">Uncharacterized protein LOC136077074</fullName>
    </submittedName>
</protein>
<gene>
    <name evidence="2" type="primary">LOC136077074</name>
</gene>
<evidence type="ECO:0000313" key="1">
    <source>
        <dbReference type="Proteomes" id="UP001652625"/>
    </source>
</evidence>
<dbReference type="RefSeq" id="XP_065647656.1">
    <property type="nucleotide sequence ID" value="XM_065791584.1"/>
</dbReference>
<accession>A0ABM4BFB0</accession>
<keyword evidence="1" id="KW-1185">Reference proteome</keyword>
<dbReference type="Proteomes" id="UP001652625">
    <property type="component" value="Chromosome 02"/>
</dbReference>
<sequence>MKQTAHEMAVIGKEDVELSIQASPYPCIIHFDEKTLFEIKNGKKLKHDRLAVLATIDNESHILGVTPLPSSSREDQYNGVRKVLKEYNLESKVGLLCFDTTSSNTGIHKESLIRISTELNKYLILLACRHHVSELRITHFCEAITNEKTTAPDNPLFKHFKTLFEQPNFECNPSMFVKFGCEEIKKTVVEKAATESLEYCRSYLLKNNIVREDRKELAELVVSYLSPSIIKIRKTGAVYHARFLGKSIYYLKMQILSTQIDFIQKNREHIKVITELMACFYAKWYLQSNDTIKAPFMDVTAIHQMHQYKAVCAEPFAVDAVLNS</sequence>